<protein>
    <submittedName>
        <fullName evidence="1">Uncharacterized protein</fullName>
    </submittedName>
</protein>
<evidence type="ECO:0000313" key="2">
    <source>
        <dbReference type="Proteomes" id="UP000069001"/>
    </source>
</evidence>
<reference evidence="1 2" key="1">
    <citation type="submission" date="2015-11" db="EMBL/GenBank/DDBJ databases">
        <title>Expanding the genomic diversity of Burkholderia species for the development of highly accurate diagnostics.</title>
        <authorList>
            <person name="Sahl J."/>
            <person name="Keim P."/>
            <person name="Wagner D."/>
        </authorList>
    </citation>
    <scope>NUCLEOTIDE SEQUENCE [LARGE SCALE GENOMIC DNA]</scope>
    <source>
        <strain evidence="1 2">MSMB1302</strain>
    </source>
</reference>
<dbReference type="EMBL" id="LOYH01000002">
    <property type="protein sequence ID" value="KVK89347.1"/>
    <property type="molecule type" value="Genomic_DNA"/>
</dbReference>
<comment type="caution">
    <text evidence="1">The sequence shown here is derived from an EMBL/GenBank/DDBJ whole genome shotgun (WGS) entry which is preliminary data.</text>
</comment>
<proteinExistence type="predicted"/>
<gene>
    <name evidence="1" type="ORF">WS90_36370</name>
</gene>
<sequence length="64" mass="7097">MEERFMNVGSTLEANAKTKTKKCAEPATVFRQTLRVVLSLTDFGTGRWHQAGQGDGREADQGRL</sequence>
<organism evidence="1 2">
    <name type="scientific">Burkholderia cepacia</name>
    <name type="common">Pseudomonas cepacia</name>
    <dbReference type="NCBI Taxonomy" id="292"/>
    <lineage>
        <taxon>Bacteria</taxon>
        <taxon>Pseudomonadati</taxon>
        <taxon>Pseudomonadota</taxon>
        <taxon>Betaproteobacteria</taxon>
        <taxon>Burkholderiales</taxon>
        <taxon>Burkholderiaceae</taxon>
        <taxon>Burkholderia</taxon>
        <taxon>Burkholderia cepacia complex</taxon>
    </lineage>
</organism>
<dbReference type="Proteomes" id="UP000069001">
    <property type="component" value="Unassembled WGS sequence"/>
</dbReference>
<dbReference type="AlphaFoldDB" id="A0A104A0A1"/>
<accession>A0A104A0A1</accession>
<name>A0A104A0A1_BURCE</name>
<evidence type="ECO:0000313" key="1">
    <source>
        <dbReference type="EMBL" id="KVK89347.1"/>
    </source>
</evidence>